<name>A0A106BXP4_SHEFR</name>
<dbReference type="Gene3D" id="1.10.12.10">
    <property type="entry name" value="Lyase 2-enoyl-coa Hydratase, Chain A, domain 2"/>
    <property type="match status" value="1"/>
</dbReference>
<keyword evidence="7" id="KW-0576">Peroxisome</keyword>
<protein>
    <submittedName>
        <fullName evidence="9">Enoyl-CoA hydratase</fullName>
    </submittedName>
</protein>
<comment type="similarity">
    <text evidence="3">Belongs to the enoyl-CoA hydratase/isomerase family.</text>
</comment>
<gene>
    <name evidence="9" type="ORF">AWJ07_20330</name>
</gene>
<dbReference type="InterPro" id="IPR029045">
    <property type="entry name" value="ClpP/crotonase-like_dom_sf"/>
</dbReference>
<evidence type="ECO:0000256" key="6">
    <source>
        <dbReference type="ARBA" id="ARBA00023098"/>
    </source>
</evidence>
<dbReference type="GO" id="GO:0016853">
    <property type="term" value="F:isomerase activity"/>
    <property type="evidence" value="ECO:0007669"/>
    <property type="project" value="UniProtKB-KW"/>
</dbReference>
<dbReference type="Proteomes" id="UP000055702">
    <property type="component" value="Unassembled WGS sequence"/>
</dbReference>
<dbReference type="CDD" id="cd06558">
    <property type="entry name" value="crotonase-like"/>
    <property type="match status" value="1"/>
</dbReference>
<dbReference type="EMBL" id="LRDC01000041">
    <property type="protein sequence ID" value="KVX00522.1"/>
    <property type="molecule type" value="Genomic_DNA"/>
</dbReference>
<dbReference type="GO" id="GO:0005737">
    <property type="term" value="C:cytoplasm"/>
    <property type="evidence" value="ECO:0007669"/>
    <property type="project" value="UniProtKB-ARBA"/>
</dbReference>
<dbReference type="NCBIfam" id="NF004794">
    <property type="entry name" value="PRK06142.1"/>
    <property type="match status" value="1"/>
</dbReference>
<evidence type="ECO:0000256" key="2">
    <source>
        <dbReference type="ARBA" id="ARBA00005005"/>
    </source>
</evidence>
<dbReference type="FunFam" id="3.90.226.10:FF:000024">
    <property type="entry name" value="Delta3,5-delta2,4-dienoyl-CoA isomerase"/>
    <property type="match status" value="1"/>
</dbReference>
<evidence type="ECO:0000256" key="5">
    <source>
        <dbReference type="ARBA" id="ARBA00022990"/>
    </source>
</evidence>
<dbReference type="AlphaFoldDB" id="A0A106BXP4"/>
<keyword evidence="4" id="KW-0276">Fatty acid metabolism</keyword>
<sequence>MNMISQKTYQTLSVDINDKVAHIILNRPDALNSMNVDFWHEFPSVIHEINNQSAARAIVISSTGKHFSAGMDLAVFSASNSDDNIELGRKHDHLRRLVLKLQDCFNVLETARMPVLMAIQGGCIGGAVDMVTAADCRYCTSDAFFSIEETKLGMTADVGTLQRLPKLISIGLVKELAYTGRRMPAAEAKAAGLVNHVYEDQASMLTAVLGIAADIAARSPLAVTGCKEMINYARDHSVADSLHYMSVWQSGMFQPQNDMMEIFKAKAQNRAPEFEELTQIDPLKIF</sequence>
<evidence type="ECO:0000256" key="3">
    <source>
        <dbReference type="ARBA" id="ARBA00005254"/>
    </source>
</evidence>
<accession>A0A106BXP4</accession>
<proteinExistence type="inferred from homology"/>
<dbReference type="GO" id="GO:0006635">
    <property type="term" value="P:fatty acid beta-oxidation"/>
    <property type="evidence" value="ECO:0007669"/>
    <property type="project" value="UniProtKB-UniPathway"/>
</dbReference>
<reference evidence="9 10" key="1">
    <citation type="submission" date="2016-01" db="EMBL/GenBank/DDBJ databases">
        <title>Draft genome of the antarctic isolate Shewanella frigidimarina Ag06-30.</title>
        <authorList>
            <person name="Parmeciano Di Noto G."/>
            <person name="Vazquez S."/>
            <person name="Mac Cormack W."/>
            <person name="Iriarte A."/>
            <person name="Quiroga C."/>
        </authorList>
    </citation>
    <scope>NUCLEOTIDE SEQUENCE [LARGE SCALE GENOMIC DNA]</scope>
    <source>
        <strain evidence="9 10">Ag06-30</strain>
    </source>
</reference>
<evidence type="ECO:0000313" key="9">
    <source>
        <dbReference type="EMBL" id="KVX00522.1"/>
    </source>
</evidence>
<comment type="caution">
    <text evidence="9">The sequence shown here is derived from an EMBL/GenBank/DDBJ whole genome shotgun (WGS) entry which is preliminary data.</text>
</comment>
<evidence type="ECO:0000256" key="8">
    <source>
        <dbReference type="ARBA" id="ARBA00023235"/>
    </source>
</evidence>
<evidence type="ECO:0000313" key="10">
    <source>
        <dbReference type="Proteomes" id="UP000055702"/>
    </source>
</evidence>
<evidence type="ECO:0000256" key="7">
    <source>
        <dbReference type="ARBA" id="ARBA00023140"/>
    </source>
</evidence>
<dbReference type="InterPro" id="IPR001753">
    <property type="entry name" value="Enoyl-CoA_hydra/iso"/>
</dbReference>
<evidence type="ECO:0000256" key="1">
    <source>
        <dbReference type="ARBA" id="ARBA00004275"/>
    </source>
</evidence>
<organism evidence="9">
    <name type="scientific">Shewanella frigidimarina</name>
    <dbReference type="NCBI Taxonomy" id="56812"/>
    <lineage>
        <taxon>Bacteria</taxon>
        <taxon>Pseudomonadati</taxon>
        <taxon>Pseudomonadota</taxon>
        <taxon>Gammaproteobacteria</taxon>
        <taxon>Alteromonadales</taxon>
        <taxon>Shewanellaceae</taxon>
        <taxon>Shewanella</taxon>
    </lineage>
</organism>
<dbReference type="Gene3D" id="3.90.226.10">
    <property type="entry name" value="2-enoyl-CoA Hydratase, Chain A, domain 1"/>
    <property type="match status" value="1"/>
</dbReference>
<dbReference type="UniPathway" id="UPA00659"/>
<dbReference type="SUPFAM" id="SSF52096">
    <property type="entry name" value="ClpP/crotonase"/>
    <property type="match status" value="1"/>
</dbReference>
<dbReference type="Pfam" id="PF00378">
    <property type="entry name" value="ECH_1"/>
    <property type="match status" value="1"/>
</dbReference>
<comment type="pathway">
    <text evidence="2">Lipid metabolism; fatty acid beta-oxidation.</text>
</comment>
<keyword evidence="8" id="KW-0413">Isomerase</keyword>
<dbReference type="PANTHER" id="PTHR43149">
    <property type="entry name" value="ENOYL-COA HYDRATASE"/>
    <property type="match status" value="1"/>
</dbReference>
<dbReference type="InterPro" id="IPR045002">
    <property type="entry name" value="Ech1-like"/>
</dbReference>
<comment type="subcellular location">
    <subcellularLocation>
        <location evidence="1">Peroxisome</location>
    </subcellularLocation>
</comment>
<keyword evidence="6" id="KW-0443">Lipid metabolism</keyword>
<dbReference type="InterPro" id="IPR014748">
    <property type="entry name" value="Enoyl-CoA_hydra_C"/>
</dbReference>
<dbReference type="FunFam" id="1.10.12.10:FF:000004">
    <property type="entry name" value="Delta3,5-delta2,4-dienoyl-CoA isomerase"/>
    <property type="match status" value="1"/>
</dbReference>
<keyword evidence="5" id="KW-0007">Acetylation</keyword>
<evidence type="ECO:0000256" key="4">
    <source>
        <dbReference type="ARBA" id="ARBA00022832"/>
    </source>
</evidence>